<reference evidence="4" key="1">
    <citation type="submission" date="2022-03" db="EMBL/GenBank/DDBJ databases">
        <authorList>
            <person name="Martin C."/>
        </authorList>
    </citation>
    <scope>NUCLEOTIDE SEQUENCE</scope>
</reference>
<comment type="caution">
    <text evidence="4">The sequence shown here is derived from an EMBL/GenBank/DDBJ whole genome shotgun (WGS) entry which is preliminary data.</text>
</comment>
<dbReference type="OrthoDB" id="427960at2759"/>
<dbReference type="Gene3D" id="4.10.60.10">
    <property type="entry name" value="Zinc finger, CCHC-type"/>
    <property type="match status" value="1"/>
</dbReference>
<proteinExistence type="predicted"/>
<evidence type="ECO:0000256" key="2">
    <source>
        <dbReference type="SAM" id="MobiDB-lite"/>
    </source>
</evidence>
<dbReference type="Proteomes" id="UP000749559">
    <property type="component" value="Unassembled WGS sequence"/>
</dbReference>
<keyword evidence="5" id="KW-1185">Reference proteome</keyword>
<evidence type="ECO:0000256" key="1">
    <source>
        <dbReference type="PROSITE-ProRule" id="PRU00047"/>
    </source>
</evidence>
<evidence type="ECO:0000313" key="4">
    <source>
        <dbReference type="EMBL" id="CAH1800906.1"/>
    </source>
</evidence>
<dbReference type="SUPFAM" id="SSF57756">
    <property type="entry name" value="Retrovirus zinc finger-like domains"/>
    <property type="match status" value="1"/>
</dbReference>
<evidence type="ECO:0000313" key="5">
    <source>
        <dbReference type="Proteomes" id="UP000749559"/>
    </source>
</evidence>
<feature type="compositionally biased region" description="Acidic residues" evidence="2">
    <location>
        <begin position="206"/>
        <end position="215"/>
    </location>
</feature>
<gene>
    <name evidence="4" type="ORF">OFUS_LOCUS24742</name>
</gene>
<organism evidence="4 5">
    <name type="scientific">Owenia fusiformis</name>
    <name type="common">Polychaete worm</name>
    <dbReference type="NCBI Taxonomy" id="6347"/>
    <lineage>
        <taxon>Eukaryota</taxon>
        <taxon>Metazoa</taxon>
        <taxon>Spiralia</taxon>
        <taxon>Lophotrochozoa</taxon>
        <taxon>Annelida</taxon>
        <taxon>Polychaeta</taxon>
        <taxon>Sedentaria</taxon>
        <taxon>Canalipalpata</taxon>
        <taxon>Sabellida</taxon>
        <taxon>Oweniida</taxon>
        <taxon>Oweniidae</taxon>
        <taxon>Owenia</taxon>
    </lineage>
</organism>
<feature type="domain" description="CCHC-type" evidence="3">
    <location>
        <begin position="154"/>
        <end position="169"/>
    </location>
</feature>
<protein>
    <recommendedName>
        <fullName evidence="3">CCHC-type domain-containing protein</fullName>
    </recommendedName>
</protein>
<keyword evidence="1" id="KW-0479">Metal-binding</keyword>
<dbReference type="SMART" id="SM00343">
    <property type="entry name" value="ZnF_C2HC"/>
    <property type="match status" value="2"/>
</dbReference>
<name>A0A8S4Q4W8_OWEFU</name>
<dbReference type="GO" id="GO:0008270">
    <property type="term" value="F:zinc ion binding"/>
    <property type="evidence" value="ECO:0007669"/>
    <property type="project" value="UniProtKB-KW"/>
</dbReference>
<feature type="compositionally biased region" description="Basic and acidic residues" evidence="2">
    <location>
        <begin position="179"/>
        <end position="205"/>
    </location>
</feature>
<accession>A0A8S4Q4W8</accession>
<dbReference type="InterPro" id="IPR036875">
    <property type="entry name" value="Znf_CCHC_sf"/>
</dbReference>
<dbReference type="Pfam" id="PF00098">
    <property type="entry name" value="zf-CCHC"/>
    <property type="match status" value="1"/>
</dbReference>
<keyword evidence="1" id="KW-0862">Zinc</keyword>
<dbReference type="PROSITE" id="PS50158">
    <property type="entry name" value="ZF_CCHC"/>
    <property type="match status" value="1"/>
</dbReference>
<dbReference type="AlphaFoldDB" id="A0A8S4Q4W8"/>
<sequence>MVSIDKTVLKAKGELLAIGQLNIQGTLIQISSYTKEALTPPERVSIHGIPLHISNSEVEGWIAEMVNITSPVQYAMKGTDKMKINTGNRFCYGHVKDDVILPRYNRLPLNNPFDNEAIIEYEVTVYINSQPINCARCLELNHMSRECPSKKPQCRKCGQIGHIARLCTQQEQDDDDDIAEPKQPDDDQSHDGEAGTKSEEVASEKSEEEEEEDQPETIPEKIYPLFDKNVKDAKSRNMNSDKVKKAKAKPELTNTKTPLKTAKDLNKKRPPHFTPPSVEKSGKQGKVS</sequence>
<feature type="region of interest" description="Disordered" evidence="2">
    <location>
        <begin position="169"/>
        <end position="288"/>
    </location>
</feature>
<keyword evidence="1" id="KW-0863">Zinc-finger</keyword>
<dbReference type="InterPro" id="IPR001878">
    <property type="entry name" value="Znf_CCHC"/>
</dbReference>
<dbReference type="GO" id="GO:0003676">
    <property type="term" value="F:nucleic acid binding"/>
    <property type="evidence" value="ECO:0007669"/>
    <property type="project" value="InterPro"/>
</dbReference>
<dbReference type="EMBL" id="CAIIXF020000012">
    <property type="protein sequence ID" value="CAH1800906.1"/>
    <property type="molecule type" value="Genomic_DNA"/>
</dbReference>
<evidence type="ECO:0000259" key="3">
    <source>
        <dbReference type="PROSITE" id="PS50158"/>
    </source>
</evidence>
<feature type="compositionally biased region" description="Basic and acidic residues" evidence="2">
    <location>
        <begin position="228"/>
        <end position="243"/>
    </location>
</feature>